<dbReference type="Proteomes" id="UP000244005">
    <property type="component" value="Unassembled WGS sequence"/>
</dbReference>
<evidence type="ECO:0000313" key="2">
    <source>
        <dbReference type="Proteomes" id="UP000244005"/>
    </source>
</evidence>
<sequence>MDGSCRKGRQAMLKTGKRMPCECTFKLPLLQRGSCAIPKEAPVDFGHLVPIRASPTLGTDNHPRRIRVIRITRILRRMFMIYC</sequence>
<reference evidence="2" key="1">
    <citation type="journal article" date="2017" name="Cell">
        <title>Insights into land plant evolution garnered from the Marchantia polymorpha genome.</title>
        <authorList>
            <person name="Bowman J.L."/>
            <person name="Kohchi T."/>
            <person name="Yamato K.T."/>
            <person name="Jenkins J."/>
            <person name="Shu S."/>
            <person name="Ishizaki K."/>
            <person name="Yamaoka S."/>
            <person name="Nishihama R."/>
            <person name="Nakamura Y."/>
            <person name="Berger F."/>
            <person name="Adam C."/>
            <person name="Aki S.S."/>
            <person name="Althoff F."/>
            <person name="Araki T."/>
            <person name="Arteaga-Vazquez M.A."/>
            <person name="Balasubrmanian S."/>
            <person name="Barry K."/>
            <person name="Bauer D."/>
            <person name="Boehm C.R."/>
            <person name="Briginshaw L."/>
            <person name="Caballero-Perez J."/>
            <person name="Catarino B."/>
            <person name="Chen F."/>
            <person name="Chiyoda S."/>
            <person name="Chovatia M."/>
            <person name="Davies K.M."/>
            <person name="Delmans M."/>
            <person name="Demura T."/>
            <person name="Dierschke T."/>
            <person name="Dolan L."/>
            <person name="Dorantes-Acosta A.E."/>
            <person name="Eklund D.M."/>
            <person name="Florent S.N."/>
            <person name="Flores-Sandoval E."/>
            <person name="Fujiyama A."/>
            <person name="Fukuzawa H."/>
            <person name="Galik B."/>
            <person name="Grimanelli D."/>
            <person name="Grimwood J."/>
            <person name="Grossniklaus U."/>
            <person name="Hamada T."/>
            <person name="Haseloff J."/>
            <person name="Hetherington A.J."/>
            <person name="Higo A."/>
            <person name="Hirakawa Y."/>
            <person name="Hundley H.N."/>
            <person name="Ikeda Y."/>
            <person name="Inoue K."/>
            <person name="Inoue S.I."/>
            <person name="Ishida S."/>
            <person name="Jia Q."/>
            <person name="Kakita M."/>
            <person name="Kanazawa T."/>
            <person name="Kawai Y."/>
            <person name="Kawashima T."/>
            <person name="Kennedy M."/>
            <person name="Kinose K."/>
            <person name="Kinoshita T."/>
            <person name="Kohara Y."/>
            <person name="Koide E."/>
            <person name="Komatsu K."/>
            <person name="Kopischke S."/>
            <person name="Kubo M."/>
            <person name="Kyozuka J."/>
            <person name="Lagercrantz U."/>
            <person name="Lin S.S."/>
            <person name="Lindquist E."/>
            <person name="Lipzen A.M."/>
            <person name="Lu C.W."/>
            <person name="De Luna E."/>
            <person name="Martienssen R.A."/>
            <person name="Minamino N."/>
            <person name="Mizutani M."/>
            <person name="Mizutani M."/>
            <person name="Mochizuki N."/>
            <person name="Monte I."/>
            <person name="Mosher R."/>
            <person name="Nagasaki H."/>
            <person name="Nakagami H."/>
            <person name="Naramoto S."/>
            <person name="Nishitani K."/>
            <person name="Ohtani M."/>
            <person name="Okamoto T."/>
            <person name="Okumura M."/>
            <person name="Phillips J."/>
            <person name="Pollak B."/>
            <person name="Reinders A."/>
            <person name="Rovekamp M."/>
            <person name="Sano R."/>
            <person name="Sawa S."/>
            <person name="Schmid M.W."/>
            <person name="Shirakawa M."/>
            <person name="Solano R."/>
            <person name="Spunde A."/>
            <person name="Suetsugu N."/>
            <person name="Sugano S."/>
            <person name="Sugiyama A."/>
            <person name="Sun R."/>
            <person name="Suzuki Y."/>
            <person name="Takenaka M."/>
            <person name="Takezawa D."/>
            <person name="Tomogane H."/>
            <person name="Tsuzuki M."/>
            <person name="Ueda T."/>
            <person name="Umeda M."/>
            <person name="Ward J.M."/>
            <person name="Watanabe Y."/>
            <person name="Yazaki K."/>
            <person name="Yokoyama R."/>
            <person name="Yoshitake Y."/>
            <person name="Yotsui I."/>
            <person name="Zachgo S."/>
            <person name="Schmutz J."/>
        </authorList>
    </citation>
    <scope>NUCLEOTIDE SEQUENCE [LARGE SCALE GENOMIC DNA]</scope>
    <source>
        <strain evidence="2">Tak-1</strain>
    </source>
</reference>
<dbReference type="EMBL" id="KZ772687">
    <property type="protein sequence ID" value="PTQ45377.1"/>
    <property type="molecule type" value="Genomic_DNA"/>
</dbReference>
<evidence type="ECO:0000313" key="1">
    <source>
        <dbReference type="EMBL" id="PTQ45377.1"/>
    </source>
</evidence>
<protein>
    <submittedName>
        <fullName evidence="1">Uncharacterized protein</fullName>
    </submittedName>
</protein>
<name>A0A2R6XGY3_MARPO</name>
<accession>A0A2R6XGY3</accession>
<dbReference type="Gramene" id="Mp2g08800.1">
    <property type="protein sequence ID" value="Mp2g08800.1.cds1"/>
    <property type="gene ID" value="Mp2g08800"/>
</dbReference>
<proteinExistence type="predicted"/>
<keyword evidence="2" id="KW-1185">Reference proteome</keyword>
<dbReference type="AlphaFoldDB" id="A0A2R6XGY3"/>
<gene>
    <name evidence="1" type="ORF">MARPO_0015s0165</name>
</gene>
<organism evidence="1 2">
    <name type="scientific">Marchantia polymorpha</name>
    <name type="common">Common liverwort</name>
    <name type="synonym">Marchantia aquatica</name>
    <dbReference type="NCBI Taxonomy" id="3197"/>
    <lineage>
        <taxon>Eukaryota</taxon>
        <taxon>Viridiplantae</taxon>
        <taxon>Streptophyta</taxon>
        <taxon>Embryophyta</taxon>
        <taxon>Marchantiophyta</taxon>
        <taxon>Marchantiopsida</taxon>
        <taxon>Marchantiidae</taxon>
        <taxon>Marchantiales</taxon>
        <taxon>Marchantiaceae</taxon>
        <taxon>Marchantia</taxon>
    </lineage>
</organism>